<dbReference type="Proteomes" id="UP000269573">
    <property type="component" value="Unassembled WGS sequence"/>
</dbReference>
<sequence>MAKASTPKRPTRDEFELEDLGNQLVEAKEDGDERALTVWGEAEKVRGRITVLDSRTRLVHVEDNGHIRKIPFLDIMKVSYS</sequence>
<proteinExistence type="predicted"/>
<protein>
    <recommendedName>
        <fullName evidence="3">YolD-like family protein</fullName>
    </recommendedName>
</protein>
<evidence type="ECO:0000313" key="2">
    <source>
        <dbReference type="Proteomes" id="UP000269573"/>
    </source>
</evidence>
<dbReference type="RefSeq" id="WP_122922004.1">
    <property type="nucleotide sequence ID" value="NZ_RHHU01000002.1"/>
</dbReference>
<dbReference type="Pfam" id="PF08863">
    <property type="entry name" value="YolD"/>
    <property type="match status" value="1"/>
</dbReference>
<name>A0A3M8DRM7_9BACL</name>
<evidence type="ECO:0000313" key="1">
    <source>
        <dbReference type="EMBL" id="RNB90139.1"/>
    </source>
</evidence>
<reference evidence="1 2" key="1">
    <citation type="submission" date="2018-10" db="EMBL/GenBank/DDBJ databases">
        <title>Phylogenomics of Brevibacillus.</title>
        <authorList>
            <person name="Dunlap C."/>
        </authorList>
    </citation>
    <scope>NUCLEOTIDE SEQUENCE [LARGE SCALE GENOMIC DNA]</scope>
    <source>
        <strain evidence="1 2">JCM 15774</strain>
    </source>
</reference>
<dbReference type="AlphaFoldDB" id="A0A3M8DRM7"/>
<gene>
    <name evidence="1" type="ORF">EDM59_01435</name>
</gene>
<keyword evidence="2" id="KW-1185">Reference proteome</keyword>
<dbReference type="InterPro" id="IPR014962">
    <property type="entry name" value="YolD"/>
</dbReference>
<dbReference type="EMBL" id="RHHU01000002">
    <property type="protein sequence ID" value="RNB90139.1"/>
    <property type="molecule type" value="Genomic_DNA"/>
</dbReference>
<evidence type="ECO:0008006" key="3">
    <source>
        <dbReference type="Google" id="ProtNLM"/>
    </source>
</evidence>
<accession>A0A3M8DRM7</accession>
<comment type="caution">
    <text evidence="1">The sequence shown here is derived from an EMBL/GenBank/DDBJ whole genome shotgun (WGS) entry which is preliminary data.</text>
</comment>
<organism evidence="1 2">
    <name type="scientific">Brevibacillus nitrificans</name>
    <dbReference type="NCBI Taxonomy" id="651560"/>
    <lineage>
        <taxon>Bacteria</taxon>
        <taxon>Bacillati</taxon>
        <taxon>Bacillota</taxon>
        <taxon>Bacilli</taxon>
        <taxon>Bacillales</taxon>
        <taxon>Paenibacillaceae</taxon>
        <taxon>Brevibacillus</taxon>
    </lineage>
</organism>